<protein>
    <recommendedName>
        <fullName evidence="2">Pseudouridine synthase RsuA/RluA-like domain-containing protein</fullName>
    </recommendedName>
</protein>
<evidence type="ECO:0000256" key="1">
    <source>
        <dbReference type="SAM" id="MobiDB-lite"/>
    </source>
</evidence>
<dbReference type="SUPFAM" id="SSF55120">
    <property type="entry name" value="Pseudouridine synthase"/>
    <property type="match status" value="1"/>
</dbReference>
<reference evidence="3 4" key="1">
    <citation type="journal article" date="2020" name="G3 (Bethesda)">
        <title>Improved Reference Genome for Cyclotella cryptica CCMP332, a Model for Cell Wall Morphogenesis, Salinity Adaptation, and Lipid Production in Diatoms (Bacillariophyta).</title>
        <authorList>
            <person name="Roberts W.R."/>
            <person name="Downey K.M."/>
            <person name="Ruck E.C."/>
            <person name="Traller J.C."/>
            <person name="Alverson A.J."/>
        </authorList>
    </citation>
    <scope>NUCLEOTIDE SEQUENCE [LARGE SCALE GENOMIC DNA]</scope>
    <source>
        <strain evidence="3 4">CCMP332</strain>
    </source>
</reference>
<dbReference type="Gene3D" id="3.30.2350.10">
    <property type="entry name" value="Pseudouridine synthase"/>
    <property type="match status" value="1"/>
</dbReference>
<dbReference type="Pfam" id="PF00849">
    <property type="entry name" value="PseudoU_synth_2"/>
    <property type="match status" value="1"/>
</dbReference>
<feature type="region of interest" description="Disordered" evidence="1">
    <location>
        <begin position="1"/>
        <end position="22"/>
    </location>
</feature>
<evidence type="ECO:0000313" key="4">
    <source>
        <dbReference type="Proteomes" id="UP001516023"/>
    </source>
</evidence>
<dbReference type="PANTHER" id="PTHR21600:SF40">
    <property type="entry name" value="PSEUDOURIDYLATE SYNTHASE RPUSD2"/>
    <property type="match status" value="1"/>
</dbReference>
<dbReference type="EMBL" id="JABMIG020000005">
    <property type="protein sequence ID" value="KAL3804887.1"/>
    <property type="molecule type" value="Genomic_DNA"/>
</dbReference>
<evidence type="ECO:0000313" key="3">
    <source>
        <dbReference type="EMBL" id="KAL3804887.1"/>
    </source>
</evidence>
<sequence>MNSFPQVYSRASSIQRRPKVGNPCALSGMMRAYNSRNTLQHRWTRKATCFSFPNTFHESNQFKRVQSEFDRSRWSHNTLQRCHHHCLTTTHALRSNGHEGKQHPTANSQGSRDNNQQKQRRKSSLTSSRLQPSEIIFSNNHVLVVNKTPGWKSQPGEGIGNSGSHDPKCLLTSLKNQSLGGGSLQNFLMPTHRLDQPCSGVLMFAKNGKAASRIQVAWAKRQVEKCYWVVVEGGPGTSGRGGKMDGLELLQRRSSKLSRGTHRLSGVIQSGPSKGRSRSINGGGGSVLVKPISPSACDGTNNDIDGGRVCHIEWKHLLRLPDTPFSTTRHLLSVTTDTGAKHQVRALLAIAGGAPIAGDLRYGNNANKMNQDGGRVHQPLPDQSVALHARSVFLPTVSLGGMEFLKEEPFIADIPKSWSDLFGIRESDHISIPIMKIEVASTLLATSILPQTTAHTAALSSTSTTSQNSHGKARRLLQRFKDKHQRRTQHLHTGAVDVGILGASQHEPRFLEDIYEYYCPRDTCPSELCDCADKGGSLEDCTNELQNVCVQGKLSDCVYEGYVAVYETVYCPFVNCLGEGFRQNQCDCAFYDLYCSRLNGEECKNVVPDPDGGSDRKPFFGCDEKELATVCDQAKACKDSGDLNGLPDLGQWVGTSTVGIAKATSGSSALSASVVAVTLLSSMLWAMSI</sequence>
<dbReference type="PANTHER" id="PTHR21600">
    <property type="entry name" value="MITOCHONDRIAL RNA PSEUDOURIDINE SYNTHASE"/>
    <property type="match status" value="1"/>
</dbReference>
<keyword evidence="4" id="KW-1185">Reference proteome</keyword>
<organism evidence="3 4">
    <name type="scientific">Cyclotella cryptica</name>
    <dbReference type="NCBI Taxonomy" id="29204"/>
    <lineage>
        <taxon>Eukaryota</taxon>
        <taxon>Sar</taxon>
        <taxon>Stramenopiles</taxon>
        <taxon>Ochrophyta</taxon>
        <taxon>Bacillariophyta</taxon>
        <taxon>Coscinodiscophyceae</taxon>
        <taxon>Thalassiosirophycidae</taxon>
        <taxon>Stephanodiscales</taxon>
        <taxon>Stephanodiscaceae</taxon>
        <taxon>Cyclotella</taxon>
    </lineage>
</organism>
<gene>
    <name evidence="3" type="ORF">HJC23_006659</name>
</gene>
<dbReference type="InterPro" id="IPR006145">
    <property type="entry name" value="PsdUridine_synth_RsuA/RluA"/>
</dbReference>
<dbReference type="Proteomes" id="UP001516023">
    <property type="component" value="Unassembled WGS sequence"/>
</dbReference>
<name>A0ABD3QX76_9STRA</name>
<feature type="compositionally biased region" description="Polar residues" evidence="1">
    <location>
        <begin position="1"/>
        <end position="15"/>
    </location>
</feature>
<dbReference type="InterPro" id="IPR020103">
    <property type="entry name" value="PsdUridine_synth_cat_dom_sf"/>
</dbReference>
<feature type="region of interest" description="Disordered" evidence="1">
    <location>
        <begin position="260"/>
        <end position="283"/>
    </location>
</feature>
<proteinExistence type="predicted"/>
<feature type="region of interest" description="Disordered" evidence="1">
    <location>
        <begin position="95"/>
        <end position="130"/>
    </location>
</feature>
<accession>A0ABD3QX76</accession>
<feature type="compositionally biased region" description="Polar residues" evidence="1">
    <location>
        <begin position="104"/>
        <end position="117"/>
    </location>
</feature>
<dbReference type="AlphaFoldDB" id="A0ABD3QX76"/>
<comment type="caution">
    <text evidence="3">The sequence shown here is derived from an EMBL/GenBank/DDBJ whole genome shotgun (WGS) entry which is preliminary data.</text>
</comment>
<feature type="domain" description="Pseudouridine synthase RsuA/RluA-like" evidence="2">
    <location>
        <begin position="141"/>
        <end position="349"/>
    </location>
</feature>
<evidence type="ECO:0000259" key="2">
    <source>
        <dbReference type="Pfam" id="PF00849"/>
    </source>
</evidence>
<dbReference type="InterPro" id="IPR050188">
    <property type="entry name" value="RluA_PseudoU_synthase"/>
</dbReference>